<dbReference type="Pfam" id="PF23242">
    <property type="entry name" value="AAA_lid_TRIP13_C"/>
    <property type="match status" value="1"/>
</dbReference>
<dbReference type="GO" id="GO:0005524">
    <property type="term" value="F:ATP binding"/>
    <property type="evidence" value="ECO:0007669"/>
    <property type="project" value="UniProtKB-KW"/>
</dbReference>
<keyword evidence="3 5" id="KW-0067">ATP-binding</keyword>
<dbReference type="GO" id="GO:0016887">
    <property type="term" value="F:ATP hydrolysis activity"/>
    <property type="evidence" value="ECO:0007669"/>
    <property type="project" value="InterPro"/>
</dbReference>
<dbReference type="Pfam" id="PF00004">
    <property type="entry name" value="AAA"/>
    <property type="match status" value="1"/>
</dbReference>
<evidence type="ECO:0000256" key="3">
    <source>
        <dbReference type="ARBA" id="ARBA00022840"/>
    </source>
</evidence>
<sequence>VECCLRSRSTCRYEVARDAVRAFLQAHPELLQPHTELRDHATKDAFLDQHVASLATGEVEGGTDMAYPPDEIDLVVHVYQLSDDEGHETMGTDDADGHAVLFQQLALPARTIAGLWESLVYEENVKGRLMRYVTAAMHFSRLSVNANIITWNRVVLLHGPPGTGKTSLCRALAHKLAIRLSDRYTHSTLVEINSHSLFSKWFSESGKLVARAFEQINELASEEGAFLCILIDEVESLTAARRSALSGTEPSDAIRVVNAVLTQLDRIRQRPNVLLLTTSNITEAIDVAFVDRADIKQYIGPPSAPAIYQILASCVQELMRVGIIAPKTLLDWSVIQVMHDLEDAHSESRALYNTAQACQGLSGRILRKLPFLAHAGHAQASKLTSAAQCHALSTRRLLTSGIPTGASAYDARRILDRARPRSTR</sequence>
<dbReference type="Pfam" id="PF23563">
    <property type="entry name" value="TRIP13_N"/>
    <property type="match status" value="1"/>
</dbReference>
<dbReference type="FunFam" id="3.40.50.300:FF:001494">
    <property type="entry name" value="Pachytene checkpoint component Pch2"/>
    <property type="match status" value="1"/>
</dbReference>
<dbReference type="SMART" id="SM00382">
    <property type="entry name" value="AAA"/>
    <property type="match status" value="1"/>
</dbReference>
<gene>
    <name evidence="7" type="ORF">THASP1DRAFT_20181</name>
</gene>
<evidence type="ECO:0000259" key="6">
    <source>
        <dbReference type="SMART" id="SM00382"/>
    </source>
</evidence>
<dbReference type="InterPro" id="IPR003960">
    <property type="entry name" value="ATPase_AAA_CS"/>
</dbReference>
<comment type="similarity">
    <text evidence="1">Belongs to the AAA ATPase family. PCH2 subfamily.</text>
</comment>
<dbReference type="PANTHER" id="PTHR45991">
    <property type="entry name" value="PACHYTENE CHECKPOINT PROTEIN 2"/>
    <property type="match status" value="1"/>
</dbReference>
<dbReference type="InterPro" id="IPR058249">
    <property type="entry name" value="Pch2_C"/>
</dbReference>
<keyword evidence="2 5" id="KW-0547">Nucleotide-binding</keyword>
<dbReference type="InterPro" id="IPR003959">
    <property type="entry name" value="ATPase_AAA_core"/>
</dbReference>
<dbReference type="CDD" id="cd19508">
    <property type="entry name" value="RecA-like_Pch2-like"/>
    <property type="match status" value="1"/>
</dbReference>
<organism evidence="7 8">
    <name type="scientific">Thamnocephalis sphaerospora</name>
    <dbReference type="NCBI Taxonomy" id="78915"/>
    <lineage>
        <taxon>Eukaryota</taxon>
        <taxon>Fungi</taxon>
        <taxon>Fungi incertae sedis</taxon>
        <taxon>Zoopagomycota</taxon>
        <taxon>Zoopagomycotina</taxon>
        <taxon>Zoopagomycetes</taxon>
        <taxon>Zoopagales</taxon>
        <taxon>Sigmoideomycetaceae</taxon>
        <taxon>Thamnocephalis</taxon>
    </lineage>
</organism>
<accession>A0A4P9XHF3</accession>
<proteinExistence type="inferred from homology"/>
<dbReference type="GO" id="GO:0005694">
    <property type="term" value="C:chromosome"/>
    <property type="evidence" value="ECO:0007669"/>
    <property type="project" value="TreeGrafter"/>
</dbReference>
<dbReference type="GO" id="GO:0005634">
    <property type="term" value="C:nucleus"/>
    <property type="evidence" value="ECO:0007669"/>
    <property type="project" value="TreeGrafter"/>
</dbReference>
<dbReference type="EMBL" id="KZ993258">
    <property type="protein sequence ID" value="RKP05114.1"/>
    <property type="molecule type" value="Genomic_DNA"/>
</dbReference>
<evidence type="ECO:0000256" key="5">
    <source>
        <dbReference type="RuleBase" id="RU003651"/>
    </source>
</evidence>
<evidence type="ECO:0000256" key="1">
    <source>
        <dbReference type="ARBA" id="ARBA00007271"/>
    </source>
</evidence>
<name>A0A4P9XHF3_9FUNG</name>
<dbReference type="InterPro" id="IPR027417">
    <property type="entry name" value="P-loop_NTPase"/>
</dbReference>
<evidence type="ECO:0000256" key="4">
    <source>
        <dbReference type="ARBA" id="ARBA00023254"/>
    </source>
</evidence>
<dbReference type="OrthoDB" id="10042665at2759"/>
<dbReference type="PANTHER" id="PTHR45991:SF1">
    <property type="entry name" value="PACHYTENE CHECKPOINT PROTEIN 2 HOMOLOG"/>
    <property type="match status" value="1"/>
</dbReference>
<protein>
    <submittedName>
        <fullName evidence="7">P-loop containing nucleoside triphosphate hydrolase protein</fullName>
    </submittedName>
</protein>
<feature type="non-terminal residue" evidence="7">
    <location>
        <position position="1"/>
    </location>
</feature>
<dbReference type="AlphaFoldDB" id="A0A4P9XHF3"/>
<evidence type="ECO:0000256" key="2">
    <source>
        <dbReference type="ARBA" id="ARBA00022741"/>
    </source>
</evidence>
<keyword evidence="4" id="KW-0469">Meiosis</keyword>
<dbReference type="InterPro" id="IPR044539">
    <property type="entry name" value="Pch2-like"/>
</dbReference>
<evidence type="ECO:0000313" key="7">
    <source>
        <dbReference type="EMBL" id="RKP05114.1"/>
    </source>
</evidence>
<dbReference type="PROSITE" id="PS00674">
    <property type="entry name" value="AAA"/>
    <property type="match status" value="1"/>
</dbReference>
<dbReference type="Gene3D" id="3.40.50.300">
    <property type="entry name" value="P-loop containing nucleotide triphosphate hydrolases"/>
    <property type="match status" value="1"/>
</dbReference>
<evidence type="ECO:0000313" key="8">
    <source>
        <dbReference type="Proteomes" id="UP000271241"/>
    </source>
</evidence>
<dbReference type="GO" id="GO:0007131">
    <property type="term" value="P:reciprocal meiotic recombination"/>
    <property type="evidence" value="ECO:0007669"/>
    <property type="project" value="TreeGrafter"/>
</dbReference>
<dbReference type="InterPro" id="IPR003593">
    <property type="entry name" value="AAA+_ATPase"/>
</dbReference>
<keyword evidence="7" id="KW-0378">Hydrolase</keyword>
<keyword evidence="8" id="KW-1185">Reference proteome</keyword>
<reference evidence="8" key="1">
    <citation type="journal article" date="2018" name="Nat. Microbiol.">
        <title>Leveraging single-cell genomics to expand the fungal tree of life.</title>
        <authorList>
            <person name="Ahrendt S.R."/>
            <person name="Quandt C.A."/>
            <person name="Ciobanu D."/>
            <person name="Clum A."/>
            <person name="Salamov A."/>
            <person name="Andreopoulos B."/>
            <person name="Cheng J.F."/>
            <person name="Woyke T."/>
            <person name="Pelin A."/>
            <person name="Henrissat B."/>
            <person name="Reynolds N.K."/>
            <person name="Benny G.L."/>
            <person name="Smith M.E."/>
            <person name="James T.Y."/>
            <person name="Grigoriev I.V."/>
        </authorList>
    </citation>
    <scope>NUCLEOTIDE SEQUENCE [LARGE SCALE GENOMIC DNA]</scope>
    <source>
        <strain evidence="8">RSA 1356</strain>
    </source>
</reference>
<dbReference type="STRING" id="78915.A0A4P9XHF3"/>
<dbReference type="Proteomes" id="UP000271241">
    <property type="component" value="Unassembled WGS sequence"/>
</dbReference>
<dbReference type="SUPFAM" id="SSF52540">
    <property type="entry name" value="P-loop containing nucleoside triphosphate hydrolases"/>
    <property type="match status" value="1"/>
</dbReference>
<dbReference type="GO" id="GO:0051598">
    <property type="term" value="P:meiotic recombination checkpoint signaling"/>
    <property type="evidence" value="ECO:0007669"/>
    <property type="project" value="TreeGrafter"/>
</dbReference>
<feature type="domain" description="AAA+ ATPase" evidence="6">
    <location>
        <begin position="151"/>
        <end position="303"/>
    </location>
</feature>